<evidence type="ECO:0000256" key="4">
    <source>
        <dbReference type="ARBA" id="ARBA00022664"/>
    </source>
</evidence>
<dbReference type="GO" id="GO:0003676">
    <property type="term" value="F:nucleic acid binding"/>
    <property type="evidence" value="ECO:0007669"/>
    <property type="project" value="InterPro"/>
</dbReference>
<dbReference type="InterPro" id="IPR001611">
    <property type="entry name" value="Leu-rich_rpt"/>
</dbReference>
<dbReference type="Pfam" id="PF13855">
    <property type="entry name" value="LRR_8"/>
    <property type="match status" value="1"/>
</dbReference>
<feature type="compositionally biased region" description="Acidic residues" evidence="9">
    <location>
        <begin position="957"/>
        <end position="980"/>
    </location>
</feature>
<dbReference type="GO" id="GO:0071008">
    <property type="term" value="C:U2-type post-mRNA release spliceosomal complex"/>
    <property type="evidence" value="ECO:0007669"/>
    <property type="project" value="TreeGrafter"/>
</dbReference>
<dbReference type="eggNOG" id="KOG2184">
    <property type="taxonomic scope" value="Eukaryota"/>
</dbReference>
<dbReference type="SUPFAM" id="SSF57184">
    <property type="entry name" value="Growth factor receptor domain"/>
    <property type="match status" value="1"/>
</dbReference>
<dbReference type="SMART" id="SM00443">
    <property type="entry name" value="G_patch"/>
    <property type="match status" value="1"/>
</dbReference>
<dbReference type="InterPro" id="IPR022783">
    <property type="entry name" value="GCFC_dom"/>
</dbReference>
<feature type="transmembrane region" description="Helical" evidence="10">
    <location>
        <begin position="746"/>
        <end position="768"/>
    </location>
</feature>
<dbReference type="InterPro" id="IPR009030">
    <property type="entry name" value="Growth_fac_rcpt_cys_sf"/>
</dbReference>
<evidence type="ECO:0000256" key="1">
    <source>
        <dbReference type="ARBA" id="ARBA00004123"/>
    </source>
</evidence>
<keyword evidence="8" id="KW-0539">Nucleus</keyword>
<dbReference type="STRING" id="595528.A0A0D2WS79"/>
<feature type="compositionally biased region" description="Basic and acidic residues" evidence="9">
    <location>
        <begin position="1263"/>
        <end position="1280"/>
    </location>
</feature>
<feature type="region of interest" description="Disordered" evidence="9">
    <location>
        <begin position="1187"/>
        <end position="1291"/>
    </location>
</feature>
<dbReference type="Pfam" id="PF07842">
    <property type="entry name" value="GCFC"/>
    <property type="match status" value="1"/>
</dbReference>
<dbReference type="Pfam" id="PF12457">
    <property type="entry name" value="TIP_N"/>
    <property type="match status" value="1"/>
</dbReference>
<keyword evidence="13" id="KW-1185">Reference proteome</keyword>
<comment type="similarity">
    <text evidence="2">Belongs to the TFP11/STIP family.</text>
</comment>
<feature type="compositionally biased region" description="Low complexity" evidence="9">
    <location>
        <begin position="1114"/>
        <end position="1129"/>
    </location>
</feature>
<feature type="compositionally biased region" description="Acidic residues" evidence="9">
    <location>
        <begin position="928"/>
        <end position="941"/>
    </location>
</feature>
<evidence type="ECO:0000256" key="10">
    <source>
        <dbReference type="SAM" id="Phobius"/>
    </source>
</evidence>
<feature type="compositionally biased region" description="Low complexity" evidence="9">
    <location>
        <begin position="1061"/>
        <end position="1075"/>
    </location>
</feature>
<evidence type="ECO:0000256" key="5">
    <source>
        <dbReference type="ARBA" id="ARBA00022728"/>
    </source>
</evidence>
<evidence type="ECO:0000256" key="7">
    <source>
        <dbReference type="ARBA" id="ARBA00023187"/>
    </source>
</evidence>
<evidence type="ECO:0000256" key="6">
    <source>
        <dbReference type="ARBA" id="ARBA00022737"/>
    </source>
</evidence>
<dbReference type="InterPro" id="IPR006212">
    <property type="entry name" value="Furin_repeat"/>
</dbReference>
<feature type="compositionally biased region" description="Acidic residues" evidence="9">
    <location>
        <begin position="1037"/>
        <end position="1051"/>
    </location>
</feature>
<dbReference type="InterPro" id="IPR045211">
    <property type="entry name" value="TFP11/STIP/Ntr1"/>
</dbReference>
<dbReference type="Gene3D" id="3.80.10.10">
    <property type="entry name" value="Ribonuclease Inhibitor"/>
    <property type="match status" value="1"/>
</dbReference>
<protein>
    <recommendedName>
        <fullName evidence="11">G-patch domain-containing protein</fullName>
    </recommendedName>
</protein>
<organism evidence="12 13">
    <name type="scientific">Capsaspora owczarzaki (strain ATCC 30864)</name>
    <dbReference type="NCBI Taxonomy" id="595528"/>
    <lineage>
        <taxon>Eukaryota</taxon>
        <taxon>Filasterea</taxon>
        <taxon>Capsaspora</taxon>
    </lineage>
</organism>
<evidence type="ECO:0000313" key="12">
    <source>
        <dbReference type="EMBL" id="KJE94955.1"/>
    </source>
</evidence>
<dbReference type="RefSeq" id="XP_011270559.1">
    <property type="nucleotide sequence ID" value="XM_011272257.1"/>
</dbReference>
<evidence type="ECO:0000313" key="13">
    <source>
        <dbReference type="Proteomes" id="UP000008743"/>
    </source>
</evidence>
<keyword evidence="6" id="KW-0677">Repeat</keyword>
<evidence type="ECO:0000256" key="2">
    <source>
        <dbReference type="ARBA" id="ARBA00010900"/>
    </source>
</evidence>
<dbReference type="OrthoDB" id="4822at2759"/>
<keyword evidence="10" id="KW-0472">Membrane</keyword>
<accession>A0A0D2WS79</accession>
<dbReference type="GO" id="GO:0000390">
    <property type="term" value="P:spliceosomal complex disassembly"/>
    <property type="evidence" value="ECO:0007669"/>
    <property type="project" value="InterPro"/>
</dbReference>
<evidence type="ECO:0000256" key="3">
    <source>
        <dbReference type="ARBA" id="ARBA00022614"/>
    </source>
</evidence>
<dbReference type="SUPFAM" id="SSF52058">
    <property type="entry name" value="L domain-like"/>
    <property type="match status" value="1"/>
</dbReference>
<sequence>MGYDILFRPLRGIRTTLAKFPKELHHAIFDYQGCHIPGSKLLCWPLERGELSEYDDDHAKEVAVLVGHHEAERFITRCGEYQPNQILHSFKIASDKDWDKFVKHLPPYLHGERESFADYSLLECLIRIFVLNVLDGQPSVTVMALTGRLLNMKINARKKPARLTALVITALAAVTLLAFVSKAQAAPACGTGAVCTCAPAFAYTIVTCSTTMPTSFPNDAISIGLTDLAVLELRNLPSLTALPNSFLVNMPSVSRLVIETTGINSIGPNVFSGAPSTLTTLPAKLKSRISSVGPSLLATMTNLRTLQISSPNLNSINVFAFQNNPLLQQLVLSENPALLELPFTYVEYPSGFVTFQSLLENQNNLQLLDLSYTGLLTIPPNLISYRPQLQNVTFAYSSISSIGSVEITNMPQLKYLNLAQNSITNVHVQAFTNLPSLLQLQVDLSRNGITSFPAGVFSGLQSLTDLYLFTNSATTLPPGLFQWIATLQDVRLGSNPFTVVPPSTYGSTTTPVACYYSCATCWGAGPARCCGEGCLTCTSTNQCTSCYNGYVSQGQFCLPPSAISASTASAKSTIAASSASLASAASTVSASGASLASASIASAAFVASTSAASVATAATASAATASAATAATASAATASAVSIASVATASAVSIASAATVSVASIASVATASAAAVVSAATLASAATVASIASASAASSASTAVASAASVASENAASASSASFAWATSAASIAAGQGDESSSSTPIIIGAVLGSLVLLLLLILAIVVARRRRSAKPIRKGPEEANTIGMVLTSAHLLKAAEAASYDVLVPPTSSHVANPIFNPHAPSSAVIYANGDGPLPTDGPVYAEATLPISTKTALPAGDTTTYTNVVVAPASDTTALTMMDDDDQPNMVSFGLSDADLAGSSGRQHRPRHRGFSKEQAMLGVFADDDDDNDNNDGDDGQTSKKKKKKRGGLVEDSDVDDSDNDQNEDGDNDFDGDLGFDGYARPRLGSRTSRHRAGGRFKDDDDDDDDDAPLSLGRTTYVRGALQTNKTSRDDGEDDGEDDEDDDDAGNGRAGLGLGFNAFGAKPGAAAGWTSGGTAGAASSSADPVVRTHAAPSAGAMRGGLGFGAPAGLGSSSSSSSASASASKGKKDNAQPQIATWEKFTKGIGSKLLKKYGYVEGAGLGNAGEGMAVPLDVQKRQGKTLGLGFLPELSDQQREEEKRRAKMRGQPGADSESDDDSARSSKGKRAGSRPAEEDDEISAATREMLAQEAEFEDAEERGEQPRSRKQRRPAEPHWKKGAQRQSMPPRTATQIIANYAGSGSQQQQQQQQQQQVIVDLRGAQPVVLTNLAQGQMQTSEYGADGAPSLSGQMPELQYNIKTMVDTFATELESFASKVPMEQAHLHRLAQEHKSLAALHAEDQHTMERVREISEILARCHARVNTLSSVSNNGSVLEAFAGSKGPATTNLVLSVFHMLRDSFPEEYRLFNLARIALSYATPAVSAILNDWRLFGDDAVKNADSSLSSDTDPTSSSYGVDLVRSWKQLLNLPPTRPSSSSDLDAVEQSLFGRSHSSAQQSQQQQQQQQHQQQVTPYDRLMWEVWVPHLRTSLMRWSPRTSSLEHTERLVRALTAWSDLIPEWIGENLCDQLLVPRLIADVENWNPVRDTVPIHSWLFPFLPLLGMGRLGVALRTIRFKLSNALAEWTPDDESALAVLSPWRTVMPAGDFGVFLIRSIVPKLSQAIREMPVDPANQRTVEPVVWLARWVDAFHGNLEPLVGVLERELFPRWHQALTAWLASDGNYDEIAEWYLGWRALLPKAIRDHPAISAQLTVALDAVNHKIDPSRPAPAQAAQARARMAQQQQQLEQKRKMTAPAYSTLASQEASFRDLLESLAAQHGLLFMPAQGRRQDGNQVYQFGRALCYIDRAVVFVSDGGRWMPTAVSELVAMAS</sequence>
<dbReference type="InterPro" id="IPR000467">
    <property type="entry name" value="G_patch_dom"/>
</dbReference>
<dbReference type="PANTHER" id="PTHR23329:SF1">
    <property type="entry name" value="TUFTELIN-INTERACTING PROTEIN 11"/>
    <property type="match status" value="1"/>
</dbReference>
<gene>
    <name evidence="12" type="ORF">CAOG_008897</name>
</gene>
<dbReference type="EMBL" id="KE346368">
    <property type="protein sequence ID" value="KJE94955.1"/>
    <property type="molecule type" value="Genomic_DNA"/>
</dbReference>
<feature type="region of interest" description="Disordered" evidence="9">
    <location>
        <begin position="892"/>
        <end position="1140"/>
    </location>
</feature>
<keyword evidence="5" id="KW-0747">Spliceosome</keyword>
<dbReference type="Pfam" id="PF13306">
    <property type="entry name" value="LRR_5"/>
    <property type="match status" value="1"/>
</dbReference>
<dbReference type="InterPro" id="IPR026906">
    <property type="entry name" value="LRR_5"/>
</dbReference>
<evidence type="ECO:0000259" key="11">
    <source>
        <dbReference type="PROSITE" id="PS50174"/>
    </source>
</evidence>
<dbReference type="Pfam" id="PF01585">
    <property type="entry name" value="G-patch"/>
    <property type="match status" value="1"/>
</dbReference>
<comment type="subcellular location">
    <subcellularLocation>
        <location evidence="1">Nucleus</location>
    </subcellularLocation>
</comment>
<dbReference type="InParanoid" id="A0A0D2WS79"/>
<dbReference type="InterPro" id="IPR022159">
    <property type="entry name" value="STIP/TFIP11_N"/>
</dbReference>
<dbReference type="PROSITE" id="PS50174">
    <property type="entry name" value="G_PATCH"/>
    <property type="match status" value="1"/>
</dbReference>
<proteinExistence type="inferred from homology"/>
<keyword evidence="3" id="KW-0433">Leucine-rich repeat</keyword>
<reference evidence="13" key="1">
    <citation type="submission" date="2011-02" db="EMBL/GenBank/DDBJ databases">
        <title>The Genome Sequence of Capsaspora owczarzaki ATCC 30864.</title>
        <authorList>
            <person name="Russ C."/>
            <person name="Cuomo C."/>
            <person name="Burger G."/>
            <person name="Gray M.W."/>
            <person name="Holland P.W.H."/>
            <person name="King N."/>
            <person name="Lang F.B.F."/>
            <person name="Roger A.J."/>
            <person name="Ruiz-Trillo I."/>
            <person name="Young S.K."/>
            <person name="Zeng Q."/>
            <person name="Gargeya S."/>
            <person name="Alvarado L."/>
            <person name="Berlin A."/>
            <person name="Chapman S.B."/>
            <person name="Chen Z."/>
            <person name="Freedman E."/>
            <person name="Gellesch M."/>
            <person name="Goldberg J."/>
            <person name="Griggs A."/>
            <person name="Gujja S."/>
            <person name="Heilman E."/>
            <person name="Heiman D."/>
            <person name="Howarth C."/>
            <person name="Mehta T."/>
            <person name="Neiman D."/>
            <person name="Pearson M."/>
            <person name="Roberts A."/>
            <person name="Saif S."/>
            <person name="Shea T."/>
            <person name="Shenoy N."/>
            <person name="Sisk P."/>
            <person name="Stolte C."/>
            <person name="Sykes S."/>
            <person name="White J."/>
            <person name="Yandava C."/>
            <person name="Haas B."/>
            <person name="Nusbaum C."/>
            <person name="Birren B."/>
        </authorList>
    </citation>
    <scope>NUCLEOTIDE SEQUENCE</scope>
    <source>
        <strain evidence="13">ATCC 30864</strain>
    </source>
</reference>
<evidence type="ECO:0000256" key="8">
    <source>
        <dbReference type="ARBA" id="ARBA00023242"/>
    </source>
</evidence>
<keyword evidence="4" id="KW-0507">mRNA processing</keyword>
<dbReference type="PANTHER" id="PTHR23329">
    <property type="entry name" value="TUFTELIN-INTERACTING PROTEIN 11-RELATED"/>
    <property type="match status" value="1"/>
</dbReference>
<keyword evidence="7" id="KW-0508">mRNA splicing</keyword>
<dbReference type="InterPro" id="IPR032675">
    <property type="entry name" value="LRR_dom_sf"/>
</dbReference>
<dbReference type="SMART" id="SM00369">
    <property type="entry name" value="LRR_TYP"/>
    <property type="match status" value="6"/>
</dbReference>
<dbReference type="PhylomeDB" id="A0A0D2WS79"/>
<keyword evidence="10" id="KW-1133">Transmembrane helix</keyword>
<feature type="compositionally biased region" description="Gly residues" evidence="9">
    <location>
        <begin position="1103"/>
        <end position="1113"/>
    </location>
</feature>
<dbReference type="InterPro" id="IPR003591">
    <property type="entry name" value="Leu-rich_rpt_typical-subtyp"/>
</dbReference>
<name>A0A0D2WS79_CAPO3</name>
<keyword evidence="10" id="KW-0812">Transmembrane</keyword>
<evidence type="ECO:0000256" key="9">
    <source>
        <dbReference type="SAM" id="MobiDB-lite"/>
    </source>
</evidence>
<dbReference type="Proteomes" id="UP000008743">
    <property type="component" value="Unassembled WGS sequence"/>
</dbReference>
<feature type="domain" description="G-patch" evidence="11">
    <location>
        <begin position="1147"/>
        <end position="1194"/>
    </location>
</feature>
<dbReference type="CDD" id="cd00064">
    <property type="entry name" value="FU"/>
    <property type="match status" value="1"/>
</dbReference>